<reference evidence="1 2" key="1">
    <citation type="journal article" date="2021" name="Elife">
        <title>Chloroplast acquisition without the gene transfer in kleptoplastic sea slugs, Plakobranchus ocellatus.</title>
        <authorList>
            <person name="Maeda T."/>
            <person name="Takahashi S."/>
            <person name="Yoshida T."/>
            <person name="Shimamura S."/>
            <person name="Takaki Y."/>
            <person name="Nagai Y."/>
            <person name="Toyoda A."/>
            <person name="Suzuki Y."/>
            <person name="Arimoto A."/>
            <person name="Ishii H."/>
            <person name="Satoh N."/>
            <person name="Nishiyama T."/>
            <person name="Hasebe M."/>
            <person name="Maruyama T."/>
            <person name="Minagawa J."/>
            <person name="Obokata J."/>
            <person name="Shigenobu S."/>
        </authorList>
    </citation>
    <scope>NUCLEOTIDE SEQUENCE [LARGE SCALE GENOMIC DNA]</scope>
</reference>
<sequence>MAGFKPVKDIPVDLKACSLILVPLEVYVVSEIARPSKTPTSAPEYEKGRFKALTRQILGTKGRFQTQTGQVSGTNKADFRYKQSRFMNKQGTEDSLHKQG</sequence>
<organism evidence="1 2">
    <name type="scientific">Plakobranchus ocellatus</name>
    <dbReference type="NCBI Taxonomy" id="259542"/>
    <lineage>
        <taxon>Eukaryota</taxon>
        <taxon>Metazoa</taxon>
        <taxon>Spiralia</taxon>
        <taxon>Lophotrochozoa</taxon>
        <taxon>Mollusca</taxon>
        <taxon>Gastropoda</taxon>
        <taxon>Heterobranchia</taxon>
        <taxon>Euthyneura</taxon>
        <taxon>Panpulmonata</taxon>
        <taxon>Sacoglossa</taxon>
        <taxon>Placobranchoidea</taxon>
        <taxon>Plakobranchidae</taxon>
        <taxon>Plakobranchus</taxon>
    </lineage>
</organism>
<proteinExistence type="predicted"/>
<dbReference type="AlphaFoldDB" id="A0AAV3Y9R0"/>
<dbReference type="Proteomes" id="UP000735302">
    <property type="component" value="Unassembled WGS sequence"/>
</dbReference>
<name>A0AAV3Y9R0_9GAST</name>
<accession>A0AAV3Y9R0</accession>
<evidence type="ECO:0000313" key="2">
    <source>
        <dbReference type="Proteomes" id="UP000735302"/>
    </source>
</evidence>
<gene>
    <name evidence="1" type="ORF">PoB_000634000</name>
</gene>
<evidence type="ECO:0000313" key="1">
    <source>
        <dbReference type="EMBL" id="GFN79834.1"/>
    </source>
</evidence>
<dbReference type="EMBL" id="BLXT01000744">
    <property type="protein sequence ID" value="GFN79834.1"/>
    <property type="molecule type" value="Genomic_DNA"/>
</dbReference>
<comment type="caution">
    <text evidence="1">The sequence shown here is derived from an EMBL/GenBank/DDBJ whole genome shotgun (WGS) entry which is preliminary data.</text>
</comment>
<protein>
    <submittedName>
        <fullName evidence="1">Uncharacterized protein</fullName>
    </submittedName>
</protein>
<keyword evidence="2" id="KW-1185">Reference proteome</keyword>